<reference evidence="3 5" key="1">
    <citation type="submission" date="2016-06" db="EMBL/GenBank/DDBJ databases">
        <title>Complete genome sequence of Streptomyces griseochromogenes ATCC 14511, the Blasticidin S producer.</title>
        <authorList>
            <person name="Wu L."/>
        </authorList>
    </citation>
    <scope>NUCLEOTIDE SEQUENCE [LARGE SCALE GENOMIC DNA]</scope>
    <source>
        <strain evidence="3 5">ATCC 14511</strain>
    </source>
</reference>
<dbReference type="AlphaFoldDB" id="A0A1B1AUW8"/>
<dbReference type="PROSITE" id="PS50943">
    <property type="entry name" value="HTH_CROC1"/>
    <property type="match status" value="1"/>
</dbReference>
<accession>A0A1B1AUW8</accession>
<dbReference type="EMBL" id="CP016279">
    <property type="protein sequence ID" value="ANP50341.1"/>
    <property type="molecule type" value="Genomic_DNA"/>
</dbReference>
<dbReference type="RefSeq" id="WP_067302888.1">
    <property type="nucleotide sequence ID" value="NZ_CP016279.1"/>
</dbReference>
<evidence type="ECO:0000313" key="3">
    <source>
        <dbReference type="EMBL" id="ANP50341.1"/>
    </source>
</evidence>
<dbReference type="Gene3D" id="1.10.260.40">
    <property type="entry name" value="lambda repressor-like DNA-binding domains"/>
    <property type="match status" value="1"/>
</dbReference>
<dbReference type="InterPro" id="IPR001387">
    <property type="entry name" value="Cro/C1-type_HTH"/>
</dbReference>
<reference evidence="4 6" key="2">
    <citation type="submission" date="2021-03" db="EMBL/GenBank/DDBJ databases">
        <title>Genomic Encyclopedia of Type Strains, Phase IV (KMG-IV): sequencing the most valuable type-strain genomes for metagenomic binning, comparative biology and taxonomic classification.</title>
        <authorList>
            <person name="Goeker M."/>
        </authorList>
    </citation>
    <scope>NUCLEOTIDE SEQUENCE [LARGE SCALE GENOMIC DNA]</scope>
    <source>
        <strain evidence="4 6">DSM 40499</strain>
    </source>
</reference>
<name>A0A1B1AUW8_9ACTN</name>
<dbReference type="InterPro" id="IPR010982">
    <property type="entry name" value="Lambda_DNA-bd_dom_sf"/>
</dbReference>
<evidence type="ECO:0000313" key="6">
    <source>
        <dbReference type="Proteomes" id="UP001519309"/>
    </source>
</evidence>
<dbReference type="KEGG" id="sgs:AVL59_12570"/>
<dbReference type="OrthoDB" id="2679623at2"/>
<dbReference type="Proteomes" id="UP001519309">
    <property type="component" value="Unassembled WGS sequence"/>
</dbReference>
<evidence type="ECO:0000313" key="5">
    <source>
        <dbReference type="Proteomes" id="UP000092659"/>
    </source>
</evidence>
<feature type="domain" description="HTH cro/C1-type" evidence="2">
    <location>
        <begin position="87"/>
        <end position="128"/>
    </location>
</feature>
<protein>
    <submittedName>
        <fullName evidence="4">Transcriptional regulator with XRE-family HTH domain</fullName>
    </submittedName>
</protein>
<evidence type="ECO:0000313" key="4">
    <source>
        <dbReference type="EMBL" id="MBP2047980.1"/>
    </source>
</evidence>
<dbReference type="SMART" id="SM00530">
    <property type="entry name" value="HTH_XRE"/>
    <property type="match status" value="1"/>
</dbReference>
<dbReference type="EMBL" id="JAGGLP010000002">
    <property type="protein sequence ID" value="MBP2047980.1"/>
    <property type="molecule type" value="Genomic_DNA"/>
</dbReference>
<keyword evidence="6" id="KW-1185">Reference proteome</keyword>
<dbReference type="STRING" id="68214.AVL59_12570"/>
<gene>
    <name evidence="3" type="ORF">AVL59_12570</name>
    <name evidence="4" type="ORF">J2Z21_000904</name>
</gene>
<dbReference type="SUPFAM" id="SSF47413">
    <property type="entry name" value="lambda repressor-like DNA-binding domains"/>
    <property type="match status" value="1"/>
</dbReference>
<sequence>MENTTGVEDVAAALASIKAELEELGHTIEVINFDRLTHETGIAEATVRKLFAGDSVVPDEVDPPFKDRLRFLLDTRLKENGRKHTFQEVADAVGVAKSTITNLLNGSRNPGFDVSKDLAEFFNAPGFFTLGPRTALLTALEPVLEQARLIAELKGRRVERVALRGSVSAGSDQLSRQLQAAIHQVVETAQRASQEPTAAPAGDEDPELSELAATMRLLPAKHRRSVMGILRSAVGLAKHDD</sequence>
<dbReference type="GO" id="GO:0003677">
    <property type="term" value="F:DNA binding"/>
    <property type="evidence" value="ECO:0007669"/>
    <property type="project" value="InterPro"/>
</dbReference>
<organism evidence="3 5">
    <name type="scientific">Streptomyces griseochromogenes</name>
    <dbReference type="NCBI Taxonomy" id="68214"/>
    <lineage>
        <taxon>Bacteria</taxon>
        <taxon>Bacillati</taxon>
        <taxon>Actinomycetota</taxon>
        <taxon>Actinomycetes</taxon>
        <taxon>Kitasatosporales</taxon>
        <taxon>Streptomycetaceae</taxon>
        <taxon>Streptomyces</taxon>
    </lineage>
</organism>
<evidence type="ECO:0000256" key="1">
    <source>
        <dbReference type="SAM" id="MobiDB-lite"/>
    </source>
</evidence>
<dbReference type="Pfam" id="PF01381">
    <property type="entry name" value="HTH_3"/>
    <property type="match status" value="1"/>
</dbReference>
<evidence type="ECO:0000259" key="2">
    <source>
        <dbReference type="PROSITE" id="PS50943"/>
    </source>
</evidence>
<dbReference type="CDD" id="cd00093">
    <property type="entry name" value="HTH_XRE"/>
    <property type="match status" value="1"/>
</dbReference>
<proteinExistence type="predicted"/>
<dbReference type="Proteomes" id="UP000092659">
    <property type="component" value="Chromosome"/>
</dbReference>
<feature type="region of interest" description="Disordered" evidence="1">
    <location>
        <begin position="186"/>
        <end position="206"/>
    </location>
</feature>